<comment type="similarity">
    <text evidence="2">Belongs to the HEXIM family.</text>
</comment>
<feature type="region of interest" description="Disordered" evidence="9">
    <location>
        <begin position="282"/>
        <end position="332"/>
    </location>
</feature>
<dbReference type="PANTHER" id="PTHR13469:SF8">
    <property type="entry name" value="HEXIM P-TEFB COMPLEX SUBUNIT 1"/>
    <property type="match status" value="1"/>
</dbReference>
<evidence type="ECO:0000256" key="6">
    <source>
        <dbReference type="ARBA" id="ARBA00023163"/>
    </source>
</evidence>
<evidence type="ECO:0000256" key="1">
    <source>
        <dbReference type="ARBA" id="ARBA00004123"/>
    </source>
</evidence>
<evidence type="ECO:0000256" key="5">
    <source>
        <dbReference type="ARBA" id="ARBA00023054"/>
    </source>
</evidence>
<keyword evidence="7" id="KW-0539">Nucleus</keyword>
<feature type="region of interest" description="Disordered" evidence="9">
    <location>
        <begin position="83"/>
        <end position="108"/>
    </location>
</feature>
<dbReference type="InterPro" id="IPR024872">
    <property type="entry name" value="HEXIM"/>
</dbReference>
<evidence type="ECO:0000313" key="11">
    <source>
        <dbReference type="Proteomes" id="UP000325440"/>
    </source>
</evidence>
<dbReference type="EMBL" id="CABPRJ010000060">
    <property type="protein sequence ID" value="VVC27089.1"/>
    <property type="molecule type" value="Genomic_DNA"/>
</dbReference>
<dbReference type="GO" id="GO:0005654">
    <property type="term" value="C:nucleoplasm"/>
    <property type="evidence" value="ECO:0007669"/>
    <property type="project" value="TreeGrafter"/>
</dbReference>
<keyword evidence="6" id="KW-0804">Transcription</keyword>
<reference evidence="10 11" key="1">
    <citation type="submission" date="2019-08" db="EMBL/GenBank/DDBJ databases">
        <authorList>
            <person name="Alioto T."/>
            <person name="Alioto T."/>
            <person name="Gomez Garrido J."/>
        </authorList>
    </citation>
    <scope>NUCLEOTIDE SEQUENCE [LARGE SCALE GENOMIC DNA]</scope>
</reference>
<gene>
    <name evidence="10" type="ORF">CINCED_3A006480</name>
</gene>
<name>A0A5E4M4Z1_9HEMI</name>
<evidence type="ECO:0000256" key="3">
    <source>
        <dbReference type="ARBA" id="ARBA00022491"/>
    </source>
</evidence>
<keyword evidence="3" id="KW-0678">Repressor</keyword>
<dbReference type="Gene3D" id="6.10.250.2910">
    <property type="match status" value="1"/>
</dbReference>
<sequence length="332" mass="36959">MADDKNGGGTAVVRTPNSDTCGMIVNHGADGWAAAAGAATLPPQAAVPANAAVFGAPIIHPAPPYGTLNNNNNNPVIKEQQQQLKPLKGPGNVEHRTKRPRRGKRKSKKVMPYMKDRMMIRYKAVAPNNTNQFLMEDHNDGPDIDKKISARYNNENGRTRNSSLTSLESDGEPVYSSSDEDGTSIQKEFIDTYRLVQEEQLAELSKNELTQRVIELEERVQLLESKRYKRNVMAYLNGTSKEDDEESIDPDPEEYRLMQLQIRELTTQNKLLQTEIDTLKQVQTRTNNSDSSVDSESSSDSSNSSSSSSDGQDIEMKFLLRSSENDHAPEDN</sequence>
<comment type="subcellular location">
    <subcellularLocation>
        <location evidence="1">Nucleus</location>
    </subcellularLocation>
</comment>
<evidence type="ECO:0000256" key="7">
    <source>
        <dbReference type="ARBA" id="ARBA00023242"/>
    </source>
</evidence>
<feature type="compositionally biased region" description="Basic residues" evidence="9">
    <location>
        <begin position="96"/>
        <end position="108"/>
    </location>
</feature>
<dbReference type="GO" id="GO:0000122">
    <property type="term" value="P:negative regulation of transcription by RNA polymerase II"/>
    <property type="evidence" value="ECO:0007669"/>
    <property type="project" value="InterPro"/>
</dbReference>
<dbReference type="Pfam" id="PF15313">
    <property type="entry name" value="HEXIM"/>
    <property type="match status" value="1"/>
</dbReference>
<dbReference type="GO" id="GO:0004861">
    <property type="term" value="F:cyclin-dependent protein serine/threonine kinase inhibitor activity"/>
    <property type="evidence" value="ECO:0007669"/>
    <property type="project" value="InterPro"/>
</dbReference>
<dbReference type="OrthoDB" id="10058500at2759"/>
<dbReference type="Proteomes" id="UP000325440">
    <property type="component" value="Unassembled WGS sequence"/>
</dbReference>
<dbReference type="GO" id="GO:0097322">
    <property type="term" value="F:7SK snRNA binding"/>
    <property type="evidence" value="ECO:0007669"/>
    <property type="project" value="TreeGrafter"/>
</dbReference>
<feature type="compositionally biased region" description="Low complexity" evidence="9">
    <location>
        <begin position="287"/>
        <end position="310"/>
    </location>
</feature>
<proteinExistence type="inferred from homology"/>
<evidence type="ECO:0000256" key="2">
    <source>
        <dbReference type="ARBA" id="ARBA00008409"/>
    </source>
</evidence>
<keyword evidence="5 8" id="KW-0175">Coiled coil</keyword>
<feature type="region of interest" description="Disordered" evidence="9">
    <location>
        <begin position="145"/>
        <end position="183"/>
    </location>
</feature>
<feature type="coiled-coil region" evidence="8">
    <location>
        <begin position="199"/>
        <end position="226"/>
    </location>
</feature>
<evidence type="ECO:0000256" key="8">
    <source>
        <dbReference type="SAM" id="Coils"/>
    </source>
</evidence>
<feature type="compositionally biased region" description="Basic and acidic residues" evidence="9">
    <location>
        <begin position="314"/>
        <end position="332"/>
    </location>
</feature>
<dbReference type="GO" id="GO:0005737">
    <property type="term" value="C:cytoplasm"/>
    <property type="evidence" value="ECO:0007669"/>
    <property type="project" value="InterPro"/>
</dbReference>
<dbReference type="PRINTS" id="PR02094">
    <property type="entry name" value="HEXIMFAMILY"/>
</dbReference>
<accession>A0A5E4M4Z1</accession>
<dbReference type="PANTHER" id="PTHR13469">
    <property type="entry name" value="HEXAMETHYLENE BISACETAMIDE INDUCIBLE 1"/>
    <property type="match status" value="1"/>
</dbReference>
<feature type="compositionally biased region" description="Polar residues" evidence="9">
    <location>
        <begin position="151"/>
        <end position="168"/>
    </location>
</feature>
<keyword evidence="4" id="KW-0805">Transcription regulation</keyword>
<dbReference type="AlphaFoldDB" id="A0A5E4M4Z1"/>
<evidence type="ECO:0000313" key="10">
    <source>
        <dbReference type="EMBL" id="VVC27089.1"/>
    </source>
</evidence>
<keyword evidence="11" id="KW-1185">Reference proteome</keyword>
<protein>
    <submittedName>
        <fullName evidence="10">HEXIM</fullName>
    </submittedName>
</protein>
<evidence type="ECO:0000256" key="9">
    <source>
        <dbReference type="SAM" id="MobiDB-lite"/>
    </source>
</evidence>
<feature type="coiled-coil region" evidence="8">
    <location>
        <begin position="255"/>
        <end position="282"/>
    </location>
</feature>
<evidence type="ECO:0000256" key="4">
    <source>
        <dbReference type="ARBA" id="ARBA00023015"/>
    </source>
</evidence>
<organism evidence="10 11">
    <name type="scientific">Cinara cedri</name>
    <dbReference type="NCBI Taxonomy" id="506608"/>
    <lineage>
        <taxon>Eukaryota</taxon>
        <taxon>Metazoa</taxon>
        <taxon>Ecdysozoa</taxon>
        <taxon>Arthropoda</taxon>
        <taxon>Hexapoda</taxon>
        <taxon>Insecta</taxon>
        <taxon>Pterygota</taxon>
        <taxon>Neoptera</taxon>
        <taxon>Paraneoptera</taxon>
        <taxon>Hemiptera</taxon>
        <taxon>Sternorrhyncha</taxon>
        <taxon>Aphidomorpha</taxon>
        <taxon>Aphidoidea</taxon>
        <taxon>Aphididae</taxon>
        <taxon>Lachninae</taxon>
        <taxon>Cinara</taxon>
    </lineage>
</organism>